<dbReference type="EMBL" id="BMAW01126996">
    <property type="protein sequence ID" value="GFU19222.1"/>
    <property type="molecule type" value="Genomic_DNA"/>
</dbReference>
<dbReference type="Proteomes" id="UP000887013">
    <property type="component" value="Unassembled WGS sequence"/>
</dbReference>
<gene>
    <name evidence="1" type="ORF">NPIL_49551</name>
</gene>
<comment type="caution">
    <text evidence="1">The sequence shown here is derived from an EMBL/GenBank/DDBJ whole genome shotgun (WGS) entry which is preliminary data.</text>
</comment>
<accession>A0A8X6QHI1</accession>
<evidence type="ECO:0000313" key="1">
    <source>
        <dbReference type="EMBL" id="GFU19222.1"/>
    </source>
</evidence>
<organism evidence="1 2">
    <name type="scientific">Nephila pilipes</name>
    <name type="common">Giant wood spider</name>
    <name type="synonym">Nephila maculata</name>
    <dbReference type="NCBI Taxonomy" id="299642"/>
    <lineage>
        <taxon>Eukaryota</taxon>
        <taxon>Metazoa</taxon>
        <taxon>Ecdysozoa</taxon>
        <taxon>Arthropoda</taxon>
        <taxon>Chelicerata</taxon>
        <taxon>Arachnida</taxon>
        <taxon>Araneae</taxon>
        <taxon>Araneomorphae</taxon>
        <taxon>Entelegynae</taxon>
        <taxon>Araneoidea</taxon>
        <taxon>Nephilidae</taxon>
        <taxon>Nephila</taxon>
    </lineage>
</organism>
<keyword evidence="2" id="KW-1185">Reference proteome</keyword>
<protein>
    <submittedName>
        <fullName evidence="1">Uncharacterized protein</fullName>
    </submittedName>
</protein>
<sequence>MEISRIVWYFVKILDHTIYINRLVQLRPQNLMKQQHLQLVLQIVQQIHRLKPQLQEILEHQLMPQHQVAKGFKLVHIF</sequence>
<name>A0A8X6QHI1_NEPPI</name>
<proteinExistence type="predicted"/>
<dbReference type="AlphaFoldDB" id="A0A8X6QHI1"/>
<evidence type="ECO:0000313" key="2">
    <source>
        <dbReference type="Proteomes" id="UP000887013"/>
    </source>
</evidence>
<reference evidence="1" key="1">
    <citation type="submission" date="2020-08" db="EMBL/GenBank/DDBJ databases">
        <title>Multicomponent nature underlies the extraordinary mechanical properties of spider dragline silk.</title>
        <authorList>
            <person name="Kono N."/>
            <person name="Nakamura H."/>
            <person name="Mori M."/>
            <person name="Yoshida Y."/>
            <person name="Ohtoshi R."/>
            <person name="Malay A.D."/>
            <person name="Moran D.A.P."/>
            <person name="Tomita M."/>
            <person name="Numata K."/>
            <person name="Arakawa K."/>
        </authorList>
    </citation>
    <scope>NUCLEOTIDE SEQUENCE</scope>
</reference>